<keyword evidence="2" id="KW-1185">Reference proteome</keyword>
<evidence type="ECO:0000313" key="1">
    <source>
        <dbReference type="EMBL" id="GFG90626.1"/>
    </source>
</evidence>
<reference evidence="1 2" key="1">
    <citation type="journal article" date="2019" name="Emerg. Microbes Infect.">
        <title>Comprehensive subspecies identification of 175 nontuberculous mycobacteria species based on 7547 genomic profiles.</title>
        <authorList>
            <person name="Matsumoto Y."/>
            <person name="Kinjo T."/>
            <person name="Motooka D."/>
            <person name="Nabeya D."/>
            <person name="Jung N."/>
            <person name="Uechi K."/>
            <person name="Horii T."/>
            <person name="Iida T."/>
            <person name="Fujita J."/>
            <person name="Nakamura S."/>
        </authorList>
    </citation>
    <scope>NUCLEOTIDE SEQUENCE [LARGE SCALE GENOMIC DNA]</scope>
    <source>
        <strain evidence="1 2">JCM 30725</strain>
    </source>
</reference>
<dbReference type="Proteomes" id="UP000465360">
    <property type="component" value="Unassembled WGS sequence"/>
</dbReference>
<comment type="caution">
    <text evidence="1">The sequence shown here is derived from an EMBL/GenBank/DDBJ whole genome shotgun (WGS) entry which is preliminary data.</text>
</comment>
<protein>
    <submittedName>
        <fullName evidence="1">Uncharacterized protein</fullName>
    </submittedName>
</protein>
<dbReference type="EMBL" id="BLKZ01000001">
    <property type="protein sequence ID" value="GFG90626.1"/>
    <property type="molecule type" value="Genomic_DNA"/>
</dbReference>
<proteinExistence type="predicted"/>
<name>A0A7I9YPL9_MYCBU</name>
<organism evidence="1 2">
    <name type="scientific">Mycobacterium bourgelatii</name>
    <dbReference type="NCBI Taxonomy" id="1273442"/>
    <lineage>
        <taxon>Bacteria</taxon>
        <taxon>Bacillati</taxon>
        <taxon>Actinomycetota</taxon>
        <taxon>Actinomycetes</taxon>
        <taxon>Mycobacteriales</taxon>
        <taxon>Mycobacteriaceae</taxon>
        <taxon>Mycobacterium</taxon>
    </lineage>
</organism>
<sequence length="176" mass="19599">MRGPGIPAGNFRANFRGIGAPPFGKWWGPRGGLGINVRGLGGHANLNWGFRGHGWPAWRFRSDFRGPGIIGDLRWDARFRSPGLHLHVPPWFGGPPPWGLGRAPWGWGPPPPPLRGWGNPLWASLHPFGWRGGPPPAGWVAPPLNYMGYPVVPVWDPYYLQWGFWLYGIWVPIPTP</sequence>
<evidence type="ECO:0000313" key="2">
    <source>
        <dbReference type="Proteomes" id="UP000465360"/>
    </source>
</evidence>
<accession>A0A7I9YPL9</accession>
<gene>
    <name evidence="1" type="ORF">MBOU_26680</name>
</gene>
<dbReference type="AlphaFoldDB" id="A0A7I9YPL9"/>